<name>A0ABU1VBU1_9BURK</name>
<comment type="caution">
    <text evidence="1">The sequence shown here is derived from an EMBL/GenBank/DDBJ whole genome shotgun (WGS) entry which is preliminary data.</text>
</comment>
<dbReference type="RefSeq" id="WP_204733632.1">
    <property type="nucleotide sequence ID" value="NZ_JAVDWE010000006.1"/>
</dbReference>
<keyword evidence="2" id="KW-1185">Reference proteome</keyword>
<proteinExistence type="predicted"/>
<evidence type="ECO:0000313" key="2">
    <source>
        <dbReference type="Proteomes" id="UP001265550"/>
    </source>
</evidence>
<evidence type="ECO:0008006" key="3">
    <source>
        <dbReference type="Google" id="ProtNLM"/>
    </source>
</evidence>
<reference evidence="1 2" key="1">
    <citation type="submission" date="2023-07" db="EMBL/GenBank/DDBJ databases">
        <title>Sorghum-associated microbial communities from plants grown in Nebraska, USA.</title>
        <authorList>
            <person name="Schachtman D."/>
        </authorList>
    </citation>
    <scope>NUCLEOTIDE SEQUENCE [LARGE SCALE GENOMIC DNA]</scope>
    <source>
        <strain evidence="1 2">BE240</strain>
    </source>
</reference>
<dbReference type="SUPFAM" id="SSF158682">
    <property type="entry name" value="TerB-like"/>
    <property type="match status" value="1"/>
</dbReference>
<dbReference type="Proteomes" id="UP001265550">
    <property type="component" value="Unassembled WGS sequence"/>
</dbReference>
<dbReference type="EMBL" id="JAVDWE010000006">
    <property type="protein sequence ID" value="MDR7094915.1"/>
    <property type="molecule type" value="Genomic_DNA"/>
</dbReference>
<organism evidence="1 2">
    <name type="scientific">Hydrogenophaga laconesensis</name>
    <dbReference type="NCBI Taxonomy" id="1805971"/>
    <lineage>
        <taxon>Bacteria</taxon>
        <taxon>Pseudomonadati</taxon>
        <taxon>Pseudomonadota</taxon>
        <taxon>Betaproteobacteria</taxon>
        <taxon>Burkholderiales</taxon>
        <taxon>Comamonadaceae</taxon>
        <taxon>Hydrogenophaga</taxon>
    </lineage>
</organism>
<gene>
    <name evidence="1" type="ORF">J2X09_002658</name>
</gene>
<dbReference type="InterPro" id="IPR029024">
    <property type="entry name" value="TerB-like"/>
</dbReference>
<evidence type="ECO:0000313" key="1">
    <source>
        <dbReference type="EMBL" id="MDR7094915.1"/>
    </source>
</evidence>
<accession>A0ABU1VBU1</accession>
<protein>
    <recommendedName>
        <fullName evidence="3">Tellurite resistance protein TerB</fullName>
    </recommendedName>
</protein>
<sequence>MRSYPNKNPQSAARIITLALLADGSLSKTEFDVLDRLGTHEQLGVQSEELQIAMHTACEDLLSAAHLRRADSCEVDPRMLCELIAEIDDPELRHKMLRLCVAAVKAVDQWVLYREMLRTQPSLWGVERV</sequence>